<evidence type="ECO:0000313" key="9">
    <source>
        <dbReference type="EMBL" id="MDP5274426.1"/>
    </source>
</evidence>
<dbReference type="CDD" id="cd03256">
    <property type="entry name" value="ABC_PhnC_transporter"/>
    <property type="match status" value="1"/>
</dbReference>
<evidence type="ECO:0000256" key="3">
    <source>
        <dbReference type="ARBA" id="ARBA00022741"/>
    </source>
</evidence>
<dbReference type="InterPro" id="IPR050086">
    <property type="entry name" value="MetN_ABC_transporter-like"/>
</dbReference>
<dbReference type="Pfam" id="PF00005">
    <property type="entry name" value="ABC_tran"/>
    <property type="match status" value="1"/>
</dbReference>
<protein>
    <submittedName>
        <fullName evidence="9">Phosphonate ABC transporter ATP-binding protein</fullName>
    </submittedName>
</protein>
<dbReference type="SUPFAM" id="SSF52540">
    <property type="entry name" value="P-loop containing nucleoside triphosphate hydrolases"/>
    <property type="match status" value="1"/>
</dbReference>
<dbReference type="InterPro" id="IPR017871">
    <property type="entry name" value="ABC_transporter-like_CS"/>
</dbReference>
<gene>
    <name evidence="9" type="primary">phnC</name>
    <name evidence="9" type="ORF">Q5Y73_09920</name>
</gene>
<keyword evidence="5" id="KW-0918">Phosphonate transport</keyword>
<dbReference type="InterPro" id="IPR003593">
    <property type="entry name" value="AAA+_ATPase"/>
</dbReference>
<evidence type="ECO:0000256" key="5">
    <source>
        <dbReference type="ARBA" id="ARBA00022885"/>
    </source>
</evidence>
<keyword evidence="2" id="KW-1003">Cell membrane</keyword>
<evidence type="ECO:0000256" key="7">
    <source>
        <dbReference type="ARBA" id="ARBA00023136"/>
    </source>
</evidence>
<dbReference type="InterPro" id="IPR003439">
    <property type="entry name" value="ABC_transporter-like_ATP-bd"/>
</dbReference>
<keyword evidence="10" id="KW-1185">Reference proteome</keyword>
<dbReference type="PROSITE" id="PS00211">
    <property type="entry name" value="ABC_TRANSPORTER_1"/>
    <property type="match status" value="1"/>
</dbReference>
<dbReference type="InterPro" id="IPR027417">
    <property type="entry name" value="P-loop_NTPase"/>
</dbReference>
<organism evidence="9 10">
    <name type="scientific">Chengkuizengella axinellae</name>
    <dbReference type="NCBI Taxonomy" id="3064388"/>
    <lineage>
        <taxon>Bacteria</taxon>
        <taxon>Bacillati</taxon>
        <taxon>Bacillota</taxon>
        <taxon>Bacilli</taxon>
        <taxon>Bacillales</taxon>
        <taxon>Paenibacillaceae</taxon>
        <taxon>Chengkuizengella</taxon>
    </lineage>
</organism>
<comment type="caution">
    <text evidence="9">The sequence shown here is derived from an EMBL/GenBank/DDBJ whole genome shotgun (WGS) entry which is preliminary data.</text>
</comment>
<dbReference type="EMBL" id="JAVAMP010000003">
    <property type="protein sequence ID" value="MDP5274426.1"/>
    <property type="molecule type" value="Genomic_DNA"/>
</dbReference>
<evidence type="ECO:0000256" key="6">
    <source>
        <dbReference type="ARBA" id="ARBA00022967"/>
    </source>
</evidence>
<evidence type="ECO:0000256" key="1">
    <source>
        <dbReference type="ARBA" id="ARBA00022448"/>
    </source>
</evidence>
<keyword evidence="7" id="KW-0472">Membrane</keyword>
<evidence type="ECO:0000313" key="10">
    <source>
        <dbReference type="Proteomes" id="UP001231941"/>
    </source>
</evidence>
<dbReference type="PROSITE" id="PS50893">
    <property type="entry name" value="ABC_TRANSPORTER_2"/>
    <property type="match status" value="1"/>
</dbReference>
<accession>A0ABT9IYI7</accession>
<keyword evidence="6" id="KW-1278">Translocase</keyword>
<dbReference type="NCBIfam" id="TIGR02315">
    <property type="entry name" value="ABC_phnC"/>
    <property type="match status" value="1"/>
</dbReference>
<evidence type="ECO:0000256" key="2">
    <source>
        <dbReference type="ARBA" id="ARBA00022475"/>
    </source>
</evidence>
<name>A0ABT9IYI7_9BACL</name>
<sequence>MMNSNAAIHFFDVSHSYKGNSQKVLNQVHLEIEKGEFCTILGRSGAGKSTFLRSMTGFVQVEEGSIFINGDELRYYSSSLRKIRKNVAMIFQHYNLVNRLTNLQNVLCGMLQNIPSQRGILGWYTEKEKKQALELLDRVGLADFAHKRADQLSGGQKQRVGIARALAQDPKIILADEPVASLDPVTSGEIMELLKQINKEENITVVISLHQIELAKQYGERMIGFAGGKVVIDTTAGFLTDGDLAEIYDVTKEKENTNHSIEKQII</sequence>
<dbReference type="Gene3D" id="3.40.50.300">
    <property type="entry name" value="P-loop containing nucleotide triphosphate hydrolases"/>
    <property type="match status" value="1"/>
</dbReference>
<keyword evidence="3" id="KW-0547">Nucleotide-binding</keyword>
<dbReference type="GO" id="GO:0005524">
    <property type="term" value="F:ATP binding"/>
    <property type="evidence" value="ECO:0007669"/>
    <property type="project" value="UniProtKB-KW"/>
</dbReference>
<dbReference type="PANTHER" id="PTHR43166">
    <property type="entry name" value="AMINO ACID IMPORT ATP-BINDING PROTEIN"/>
    <property type="match status" value="1"/>
</dbReference>
<dbReference type="PANTHER" id="PTHR43166:SF6">
    <property type="entry name" value="PHOSPHONATES IMPORT ATP-BINDING PROTEIN PHNC"/>
    <property type="match status" value="1"/>
</dbReference>
<proteinExistence type="predicted"/>
<keyword evidence="4 9" id="KW-0067">ATP-binding</keyword>
<dbReference type="SMART" id="SM00382">
    <property type="entry name" value="AAA"/>
    <property type="match status" value="1"/>
</dbReference>
<dbReference type="RefSeq" id="WP_305991737.1">
    <property type="nucleotide sequence ID" value="NZ_JAVAMP010000003.1"/>
</dbReference>
<reference evidence="9 10" key="1">
    <citation type="submission" date="2023-08" db="EMBL/GenBank/DDBJ databases">
        <authorList>
            <person name="Park J.-S."/>
        </authorList>
    </citation>
    <scope>NUCLEOTIDE SEQUENCE [LARGE SCALE GENOMIC DNA]</scope>
    <source>
        <strain evidence="9 10">2205SS18-9</strain>
    </source>
</reference>
<dbReference type="InterPro" id="IPR012693">
    <property type="entry name" value="ABC_transpr_PhnC"/>
</dbReference>
<keyword evidence="1" id="KW-0813">Transport</keyword>
<dbReference type="Proteomes" id="UP001231941">
    <property type="component" value="Unassembled WGS sequence"/>
</dbReference>
<feature type="domain" description="ABC transporter" evidence="8">
    <location>
        <begin position="8"/>
        <end position="252"/>
    </location>
</feature>
<evidence type="ECO:0000259" key="8">
    <source>
        <dbReference type="PROSITE" id="PS50893"/>
    </source>
</evidence>
<evidence type="ECO:0000256" key="4">
    <source>
        <dbReference type="ARBA" id="ARBA00022840"/>
    </source>
</evidence>